<comment type="caution">
    <text evidence="14">The sequence shown here is derived from an EMBL/GenBank/DDBJ whole genome shotgun (WGS) entry which is preliminary data.</text>
</comment>
<evidence type="ECO:0000256" key="11">
    <source>
        <dbReference type="ARBA" id="ARBA00032305"/>
    </source>
</evidence>
<evidence type="ECO:0000313" key="14">
    <source>
        <dbReference type="EMBL" id="MBB5791693.1"/>
    </source>
</evidence>
<dbReference type="Gene3D" id="3.50.30.40">
    <property type="entry name" value="Ribonuclease E inhibitor RraA/RraA-like"/>
    <property type="match status" value="1"/>
</dbReference>
<dbReference type="SUPFAM" id="SSF89562">
    <property type="entry name" value="RraA-like"/>
    <property type="match status" value="1"/>
</dbReference>
<evidence type="ECO:0000256" key="2">
    <source>
        <dbReference type="ARBA" id="ARBA00001968"/>
    </source>
</evidence>
<dbReference type="Pfam" id="PF03737">
    <property type="entry name" value="RraA-like"/>
    <property type="match status" value="1"/>
</dbReference>
<proteinExistence type="inferred from homology"/>
<evidence type="ECO:0000256" key="13">
    <source>
        <dbReference type="PIRSR" id="PIRSR605493-1"/>
    </source>
</evidence>
<dbReference type="InterPro" id="IPR005493">
    <property type="entry name" value="RraA/RraA-like"/>
</dbReference>
<comment type="function">
    <text evidence="8">Catalyzes the aldol cleavage of 4-hydroxy-4-methyl-2-oxoglutarate (HMG) into 2 molecules of pyruvate. Also contains a secondary oxaloacetate (OAA) decarboxylase activity due to the common pyruvate enolate transition state formed following C-C bond cleavage in the retro-aldol and decarboxylation reactions.</text>
</comment>
<gene>
    <name evidence="14" type="ORF">HD601_006268</name>
</gene>
<dbReference type="GO" id="GO:0046872">
    <property type="term" value="F:metal ion binding"/>
    <property type="evidence" value="ECO:0007669"/>
    <property type="project" value="UniProtKB-KW"/>
</dbReference>
<comment type="catalytic activity">
    <reaction evidence="12">
        <text>oxaloacetate + H(+) = pyruvate + CO2</text>
        <dbReference type="Rhea" id="RHEA:15641"/>
        <dbReference type="ChEBI" id="CHEBI:15361"/>
        <dbReference type="ChEBI" id="CHEBI:15378"/>
        <dbReference type="ChEBI" id="CHEBI:16452"/>
        <dbReference type="ChEBI" id="CHEBI:16526"/>
        <dbReference type="EC" id="4.1.1.112"/>
    </reaction>
</comment>
<dbReference type="GO" id="GO:0047443">
    <property type="term" value="F:4-hydroxy-4-methyl-2-oxoglutarate aldolase activity"/>
    <property type="evidence" value="ECO:0007669"/>
    <property type="project" value="UniProtKB-EC"/>
</dbReference>
<feature type="binding site" evidence="13">
    <location>
        <position position="114"/>
    </location>
    <ligand>
        <name>substrate</name>
    </ligand>
</feature>
<keyword evidence="13" id="KW-0479">Metal-binding</keyword>
<evidence type="ECO:0000256" key="12">
    <source>
        <dbReference type="ARBA" id="ARBA00047973"/>
    </source>
</evidence>
<comment type="cofactor">
    <cofactor evidence="13">
        <name>Mg(2+)</name>
        <dbReference type="ChEBI" id="CHEBI:18420"/>
    </cofactor>
</comment>
<comment type="similarity">
    <text evidence="3">Belongs to the class II aldolase/RraA-like family.</text>
</comment>
<evidence type="ECO:0000256" key="8">
    <source>
        <dbReference type="ARBA" id="ARBA00025046"/>
    </source>
</evidence>
<dbReference type="EMBL" id="JACHMM010000001">
    <property type="protein sequence ID" value="MBB5791693.1"/>
    <property type="molecule type" value="Genomic_DNA"/>
</dbReference>
<protein>
    <recommendedName>
        <fullName evidence="7">Putative 4-hydroxy-4-methyl-2-oxoglutarate aldolase</fullName>
        <ecNumber evidence="6">4.1.1.112</ecNumber>
        <ecNumber evidence="5">4.1.3.17</ecNumber>
    </recommendedName>
    <alternativeName>
        <fullName evidence="11">Oxaloacetate decarboxylase</fullName>
    </alternativeName>
    <alternativeName>
        <fullName evidence="9">Regulator of ribonuclease activity homolog</fullName>
    </alternativeName>
    <alternativeName>
        <fullName evidence="10">RraA-like protein</fullName>
    </alternativeName>
</protein>
<evidence type="ECO:0000256" key="10">
    <source>
        <dbReference type="ARBA" id="ARBA00030169"/>
    </source>
</evidence>
<evidence type="ECO:0000256" key="3">
    <source>
        <dbReference type="ARBA" id="ARBA00008621"/>
    </source>
</evidence>
<evidence type="ECO:0000256" key="9">
    <source>
        <dbReference type="ARBA" id="ARBA00029596"/>
    </source>
</evidence>
<feature type="binding site" evidence="13">
    <location>
        <position position="115"/>
    </location>
    <ligand>
        <name>Mg(2+)</name>
        <dbReference type="ChEBI" id="CHEBI:18420"/>
    </ligand>
</feature>
<evidence type="ECO:0000256" key="7">
    <source>
        <dbReference type="ARBA" id="ARBA00016549"/>
    </source>
</evidence>
<evidence type="ECO:0000256" key="1">
    <source>
        <dbReference type="ARBA" id="ARBA00001342"/>
    </source>
</evidence>
<accession>A0A7W9GXR2</accession>
<evidence type="ECO:0000313" key="15">
    <source>
        <dbReference type="Proteomes" id="UP000542813"/>
    </source>
</evidence>
<evidence type="ECO:0000256" key="4">
    <source>
        <dbReference type="ARBA" id="ARBA00011233"/>
    </source>
</evidence>
<dbReference type="Proteomes" id="UP000542813">
    <property type="component" value="Unassembled WGS sequence"/>
</dbReference>
<dbReference type="PANTHER" id="PTHR33254:SF4">
    <property type="entry name" value="4-HYDROXY-4-METHYL-2-OXOGLUTARATE ALDOLASE 3-RELATED"/>
    <property type="match status" value="1"/>
</dbReference>
<comment type="subunit">
    <text evidence="4">Homotrimer.</text>
</comment>
<name>A0A7W9GXR2_9ACTN</name>
<sequence>MDEVLPEWSSALASDALDELGARGRVLDAGLRPLVQGTVLAGPVLTVRVETTETVADPDDPYRGEIRAVGALRPGHVPLYVAPGDNRAALWGELFSHAALAMGAAGAIVDGCVRDTRQVRALGFPVFARGTSPLDTLARASVCEVGGLVHVGDVEVTSGDFVVADDDGVVVIPAGLLPEVRAVVEARRRDEAGARADLGAGRTLAAVWQTWGAL</sequence>
<dbReference type="CDD" id="cd16841">
    <property type="entry name" value="RraA_family"/>
    <property type="match status" value="1"/>
</dbReference>
<reference evidence="14 15" key="1">
    <citation type="submission" date="2020-08" db="EMBL/GenBank/DDBJ databases">
        <title>Sequencing the genomes of 1000 actinobacteria strains.</title>
        <authorList>
            <person name="Klenk H.-P."/>
        </authorList>
    </citation>
    <scope>NUCLEOTIDE SEQUENCE [LARGE SCALE GENOMIC DNA]</scope>
    <source>
        <strain evidence="14 15">DSM 102122</strain>
    </source>
</reference>
<evidence type="ECO:0000256" key="5">
    <source>
        <dbReference type="ARBA" id="ARBA00012213"/>
    </source>
</evidence>
<dbReference type="PANTHER" id="PTHR33254">
    <property type="entry name" value="4-HYDROXY-4-METHYL-2-OXOGLUTARATE ALDOLASE 3-RELATED"/>
    <property type="match status" value="1"/>
</dbReference>
<organism evidence="14 15">
    <name type="scientific">Jiangella mangrovi</name>
    <dbReference type="NCBI Taxonomy" id="1524084"/>
    <lineage>
        <taxon>Bacteria</taxon>
        <taxon>Bacillati</taxon>
        <taxon>Actinomycetota</taxon>
        <taxon>Actinomycetes</taxon>
        <taxon>Jiangellales</taxon>
        <taxon>Jiangellaceae</taxon>
        <taxon>Jiangella</taxon>
    </lineage>
</organism>
<keyword evidence="13" id="KW-0460">Magnesium</keyword>
<dbReference type="GO" id="GO:0008948">
    <property type="term" value="F:oxaloacetate decarboxylase activity"/>
    <property type="evidence" value="ECO:0007669"/>
    <property type="project" value="UniProtKB-EC"/>
</dbReference>
<dbReference type="RefSeq" id="WP_184828658.1">
    <property type="nucleotide sequence ID" value="NZ_JACHMM010000001.1"/>
</dbReference>
<keyword evidence="15" id="KW-1185">Reference proteome</keyword>
<comment type="cofactor">
    <cofactor evidence="2">
        <name>a divalent metal cation</name>
        <dbReference type="ChEBI" id="CHEBI:60240"/>
    </cofactor>
</comment>
<dbReference type="EC" id="4.1.3.17" evidence="5"/>
<comment type="catalytic activity">
    <reaction evidence="1">
        <text>4-hydroxy-4-methyl-2-oxoglutarate = 2 pyruvate</text>
        <dbReference type="Rhea" id="RHEA:22748"/>
        <dbReference type="ChEBI" id="CHEBI:15361"/>
        <dbReference type="ChEBI" id="CHEBI:58276"/>
        <dbReference type="EC" id="4.1.3.17"/>
    </reaction>
</comment>
<evidence type="ECO:0000256" key="6">
    <source>
        <dbReference type="ARBA" id="ARBA00012947"/>
    </source>
</evidence>
<dbReference type="InterPro" id="IPR036704">
    <property type="entry name" value="RraA/RraA-like_sf"/>
</dbReference>
<dbReference type="EC" id="4.1.1.112" evidence="6"/>
<dbReference type="AlphaFoldDB" id="A0A7W9GXR2"/>